<sequence length="117" mass="12904">WYTYWTFTCVRGTFCAFKKAGKCPPPHLGRDLSQCAHACVNDNDCPGEKKCCTKKCGRTCVAPFKVKPGRCLKPSGFGICVNFCSTDSNCPKTEKCCSNGCGHNPTQNMHEPCVKHF</sequence>
<dbReference type="OMA" id="CCSMACH"/>
<proteinExistence type="predicted"/>
<dbReference type="Proteomes" id="UP000472267">
    <property type="component" value="Chromosome 20"/>
</dbReference>
<name>A0A672FC76_SALFA</name>
<dbReference type="GO" id="GO:0019731">
    <property type="term" value="P:antibacterial humoral response"/>
    <property type="evidence" value="ECO:0007669"/>
    <property type="project" value="TreeGrafter"/>
</dbReference>
<protein>
    <recommendedName>
        <fullName evidence="3">WAP domain-containing protein</fullName>
    </recommendedName>
</protein>
<feature type="domain" description="WAP" evidence="3">
    <location>
        <begin position="65"/>
        <end position="113"/>
    </location>
</feature>
<dbReference type="GO" id="GO:0005615">
    <property type="term" value="C:extracellular space"/>
    <property type="evidence" value="ECO:0007669"/>
    <property type="project" value="TreeGrafter"/>
</dbReference>
<dbReference type="PANTHER" id="PTHR19441:SF30">
    <property type="entry name" value="ELAFIN"/>
    <property type="match status" value="1"/>
</dbReference>
<evidence type="ECO:0000313" key="5">
    <source>
        <dbReference type="Proteomes" id="UP000472267"/>
    </source>
</evidence>
<reference evidence="4" key="1">
    <citation type="submission" date="2019-06" db="EMBL/GenBank/DDBJ databases">
        <authorList>
            <consortium name="Wellcome Sanger Institute Data Sharing"/>
        </authorList>
    </citation>
    <scope>NUCLEOTIDE SEQUENCE [LARGE SCALE GENOMIC DNA]</scope>
</reference>
<dbReference type="SMART" id="SM00217">
    <property type="entry name" value="WAP"/>
    <property type="match status" value="2"/>
</dbReference>
<keyword evidence="2" id="KW-1015">Disulfide bond</keyword>
<accession>A0A672FC76</accession>
<feature type="domain" description="WAP" evidence="3">
    <location>
        <begin position="16"/>
        <end position="64"/>
    </location>
</feature>
<dbReference type="InterPro" id="IPR050514">
    <property type="entry name" value="WAP_four-disulfide_core"/>
</dbReference>
<evidence type="ECO:0000256" key="2">
    <source>
        <dbReference type="ARBA" id="ARBA00023157"/>
    </source>
</evidence>
<reference evidence="4" key="3">
    <citation type="submission" date="2025-09" db="UniProtKB">
        <authorList>
            <consortium name="Ensembl"/>
        </authorList>
    </citation>
    <scope>IDENTIFICATION</scope>
</reference>
<dbReference type="GO" id="GO:0045087">
    <property type="term" value="P:innate immune response"/>
    <property type="evidence" value="ECO:0007669"/>
    <property type="project" value="TreeGrafter"/>
</dbReference>
<dbReference type="PANTHER" id="PTHR19441">
    <property type="entry name" value="WHEY ACDIC PROTEIN WAP"/>
    <property type="match status" value="1"/>
</dbReference>
<dbReference type="Pfam" id="PF00095">
    <property type="entry name" value="WAP"/>
    <property type="match status" value="2"/>
</dbReference>
<dbReference type="PRINTS" id="PR00003">
    <property type="entry name" value="4DISULPHCORE"/>
</dbReference>
<evidence type="ECO:0000259" key="3">
    <source>
        <dbReference type="PROSITE" id="PS51390"/>
    </source>
</evidence>
<dbReference type="AlphaFoldDB" id="A0A672FC76"/>
<keyword evidence="1" id="KW-0732">Signal</keyword>
<evidence type="ECO:0000256" key="1">
    <source>
        <dbReference type="ARBA" id="ARBA00022729"/>
    </source>
</evidence>
<dbReference type="PROSITE" id="PS51390">
    <property type="entry name" value="WAP"/>
    <property type="match status" value="2"/>
</dbReference>
<dbReference type="InterPro" id="IPR036645">
    <property type="entry name" value="Elafin-like_sf"/>
</dbReference>
<dbReference type="GO" id="GO:0004867">
    <property type="term" value="F:serine-type endopeptidase inhibitor activity"/>
    <property type="evidence" value="ECO:0007669"/>
    <property type="project" value="TreeGrafter"/>
</dbReference>
<keyword evidence="5" id="KW-1185">Reference proteome</keyword>
<dbReference type="Gene3D" id="4.10.75.10">
    <property type="entry name" value="Elafin-like"/>
    <property type="match status" value="2"/>
</dbReference>
<dbReference type="Ensembl" id="ENSSFAT00005003500.1">
    <property type="protein sequence ID" value="ENSSFAP00005003252.1"/>
    <property type="gene ID" value="ENSSFAG00005002199.1"/>
</dbReference>
<dbReference type="InterPro" id="IPR008197">
    <property type="entry name" value="WAP_dom"/>
</dbReference>
<dbReference type="SUPFAM" id="SSF57256">
    <property type="entry name" value="Elafin-like"/>
    <property type="match status" value="2"/>
</dbReference>
<dbReference type="InParanoid" id="A0A672FC76"/>
<evidence type="ECO:0000313" key="4">
    <source>
        <dbReference type="Ensembl" id="ENSSFAP00005003252.1"/>
    </source>
</evidence>
<reference evidence="4" key="2">
    <citation type="submission" date="2025-08" db="UniProtKB">
        <authorList>
            <consortium name="Ensembl"/>
        </authorList>
    </citation>
    <scope>IDENTIFICATION</scope>
</reference>
<organism evidence="4 5">
    <name type="scientific">Salarias fasciatus</name>
    <name type="common">Jewelled blenny</name>
    <name type="synonym">Blennius fasciatus</name>
    <dbReference type="NCBI Taxonomy" id="181472"/>
    <lineage>
        <taxon>Eukaryota</taxon>
        <taxon>Metazoa</taxon>
        <taxon>Chordata</taxon>
        <taxon>Craniata</taxon>
        <taxon>Vertebrata</taxon>
        <taxon>Euteleostomi</taxon>
        <taxon>Actinopterygii</taxon>
        <taxon>Neopterygii</taxon>
        <taxon>Teleostei</taxon>
        <taxon>Neoteleostei</taxon>
        <taxon>Acanthomorphata</taxon>
        <taxon>Ovalentaria</taxon>
        <taxon>Blenniimorphae</taxon>
        <taxon>Blenniiformes</taxon>
        <taxon>Blennioidei</taxon>
        <taxon>Blenniidae</taxon>
        <taxon>Salariinae</taxon>
        <taxon>Salarias</taxon>
    </lineage>
</organism>